<dbReference type="HOGENOM" id="CLU_1462583_0_0_1"/>
<proteinExistence type="predicted"/>
<dbReference type="GeneID" id="8586053"/>
<dbReference type="EMBL" id="HE600959">
    <property type="protein sequence ID" value="CAP35158.1"/>
    <property type="molecule type" value="Genomic_DNA"/>
</dbReference>
<dbReference type="WormBase" id="CBG17527">
    <property type="protein sequence ID" value="CBP48583"/>
    <property type="gene ID" value="WBGene00037127"/>
</dbReference>
<evidence type="ECO:0000313" key="2">
    <source>
        <dbReference type="EMBL" id="CAP35158.1"/>
    </source>
</evidence>
<evidence type="ECO:0000256" key="1">
    <source>
        <dbReference type="SAM" id="MobiDB-lite"/>
    </source>
</evidence>
<keyword evidence="3" id="KW-1185">Reference proteome</keyword>
<dbReference type="KEGG" id="cbr:CBG_17527"/>
<reference evidence="2 3" key="1">
    <citation type="journal article" date="2003" name="PLoS Biol.">
        <title>The genome sequence of Caenorhabditis briggsae: a platform for comparative genomics.</title>
        <authorList>
            <person name="Stein L.D."/>
            <person name="Bao Z."/>
            <person name="Blasiar D."/>
            <person name="Blumenthal T."/>
            <person name="Brent M.R."/>
            <person name="Chen N."/>
            <person name="Chinwalla A."/>
            <person name="Clarke L."/>
            <person name="Clee C."/>
            <person name="Coghlan A."/>
            <person name="Coulson A."/>
            <person name="D'Eustachio P."/>
            <person name="Fitch D.H."/>
            <person name="Fulton L.A."/>
            <person name="Fulton R.E."/>
            <person name="Griffiths-Jones S."/>
            <person name="Harris T.W."/>
            <person name="Hillier L.W."/>
            <person name="Kamath R."/>
            <person name="Kuwabara P.E."/>
            <person name="Mardis E.R."/>
            <person name="Marra M.A."/>
            <person name="Miner T.L."/>
            <person name="Minx P."/>
            <person name="Mullikin J.C."/>
            <person name="Plumb R.W."/>
            <person name="Rogers J."/>
            <person name="Schein J.E."/>
            <person name="Sohrmann M."/>
            <person name="Spieth J."/>
            <person name="Stajich J.E."/>
            <person name="Wei C."/>
            <person name="Willey D."/>
            <person name="Wilson R.K."/>
            <person name="Durbin R."/>
            <person name="Waterston R.H."/>
        </authorList>
    </citation>
    <scope>NUCLEOTIDE SEQUENCE [LARGE SCALE GENOMIC DNA]</scope>
    <source>
        <strain evidence="2 3">AF16</strain>
    </source>
</reference>
<protein>
    <submittedName>
        <fullName evidence="2">Protein CBG17527</fullName>
    </submittedName>
</protein>
<accession>A8XRD9</accession>
<dbReference type="InParanoid" id="A8XRD9"/>
<organism evidence="2 3">
    <name type="scientific">Caenorhabditis briggsae</name>
    <dbReference type="NCBI Taxonomy" id="6238"/>
    <lineage>
        <taxon>Eukaryota</taxon>
        <taxon>Metazoa</taxon>
        <taxon>Ecdysozoa</taxon>
        <taxon>Nematoda</taxon>
        <taxon>Chromadorea</taxon>
        <taxon>Rhabditida</taxon>
        <taxon>Rhabditina</taxon>
        <taxon>Rhabditomorpha</taxon>
        <taxon>Rhabditoidea</taxon>
        <taxon>Rhabditidae</taxon>
        <taxon>Peloderinae</taxon>
        <taxon>Caenorhabditis</taxon>
    </lineage>
</organism>
<evidence type="ECO:0000313" key="4">
    <source>
        <dbReference type="WormBase" id="CBG17527"/>
    </source>
</evidence>
<dbReference type="STRING" id="6238.A8XRD9"/>
<dbReference type="RefSeq" id="XP_002644060.1">
    <property type="nucleotide sequence ID" value="XM_002644014.1"/>
</dbReference>
<reference evidence="2 3" key="2">
    <citation type="journal article" date="2011" name="PLoS Genet.">
        <title>Caenorhabditis briggsae recombinant inbred line genotypes reveal inter-strain incompatibility and the evolution of recombination.</title>
        <authorList>
            <person name="Ross J.A."/>
            <person name="Koboldt D.C."/>
            <person name="Staisch J.E."/>
            <person name="Chamberlin H.M."/>
            <person name="Gupta B.P."/>
            <person name="Miller R.D."/>
            <person name="Baird S.E."/>
            <person name="Haag E.S."/>
        </authorList>
    </citation>
    <scope>NUCLEOTIDE SEQUENCE [LARGE SCALE GENOMIC DNA]</scope>
    <source>
        <strain evidence="2 3">AF16</strain>
    </source>
</reference>
<feature type="compositionally biased region" description="Basic and acidic residues" evidence="1">
    <location>
        <begin position="89"/>
        <end position="105"/>
    </location>
</feature>
<sequence>MKNVNFLINQTKLWNWNREALGTESATEYPNELESDKLENQDARQVVHQEEDDMGNQNNGNEMDIPEVAPVDTELHGQTEETAPEDSSEDVKDIPLLDSSREENQKPPMKRPRMYHYLSLPQDIEIKAKNRLRILKKMMWKLIEKITTGSKISNNQIQIRSALWTSNQSHVMTSATILTYWDSQT</sequence>
<dbReference type="CTD" id="8586053"/>
<gene>
    <name evidence="2 4" type="ORF">CBG17527</name>
    <name evidence="2" type="ORF">CBG_17527</name>
</gene>
<evidence type="ECO:0000313" key="3">
    <source>
        <dbReference type="Proteomes" id="UP000008549"/>
    </source>
</evidence>
<feature type="region of interest" description="Disordered" evidence="1">
    <location>
        <begin position="25"/>
        <end position="110"/>
    </location>
</feature>
<feature type="compositionally biased region" description="Basic and acidic residues" evidence="1">
    <location>
        <begin position="34"/>
        <end position="49"/>
    </location>
</feature>
<dbReference type="Proteomes" id="UP000008549">
    <property type="component" value="Unassembled WGS sequence"/>
</dbReference>
<dbReference type="AlphaFoldDB" id="A8XRD9"/>
<name>A8XRD9_CAEBR</name>